<reference evidence="2 3" key="1">
    <citation type="submission" date="2016-06" db="EMBL/GenBank/DDBJ databases">
        <authorList>
            <consortium name="Pathogen Informatics"/>
        </authorList>
    </citation>
    <scope>NUCLEOTIDE SEQUENCE [LARGE SCALE GENOMIC DNA]</scope>
</reference>
<sequence length="251" mass="29827">MEEKNKLHVFFKIRTLLFLTWICKFYIDMSIYNKFLNEKNHANIKIVTGNYRLLAKHKQGRRSDIMWKKEEIPNNREYEKKPICNNEKVSKGKNKLRNECSLNNARDYGKYKKCKSSGGNIENYYFGKRMLDKIYYKNKVRAAINSDFEFLRKDILLKLDVITVLFSFVVLYALAVILYRYFSLKSSSTFEIPFDKFDLHETSIALLVIAIIVIPVMIYIGRKLIRNVKLKYKKCEINNTAYPSFRKALFL</sequence>
<gene>
    <name evidence="2" type="primary">PmUG01_00020300</name>
    <name evidence="2" type="ORF">PMUG01_00020300</name>
</gene>
<keyword evidence="1" id="KW-0472">Membrane</keyword>
<keyword evidence="1" id="KW-0812">Transmembrane</keyword>
<keyword evidence="1" id="KW-1133">Transmembrane helix</keyword>
<evidence type="ECO:0000313" key="3">
    <source>
        <dbReference type="Proteomes" id="UP000219813"/>
    </source>
</evidence>
<evidence type="ECO:0000256" key="1">
    <source>
        <dbReference type="SAM" id="Phobius"/>
    </source>
</evidence>
<feature type="transmembrane region" description="Helical" evidence="1">
    <location>
        <begin position="161"/>
        <end position="182"/>
    </location>
</feature>
<dbReference type="Pfam" id="PF12420">
    <property type="entry name" value="DUF3671"/>
    <property type="match status" value="1"/>
</dbReference>
<dbReference type="KEGG" id="pmal:PMUG01_00020300"/>
<dbReference type="Proteomes" id="UP000219813">
    <property type="component" value="Unassembled WGS sequence"/>
</dbReference>
<dbReference type="EMBL" id="FLRL01000046">
    <property type="protein sequence ID" value="SBT86057.1"/>
    <property type="molecule type" value="Genomic_DNA"/>
</dbReference>
<protein>
    <submittedName>
        <fullName evidence="2">Uncharacterized protein</fullName>
    </submittedName>
</protein>
<feature type="transmembrane region" description="Helical" evidence="1">
    <location>
        <begin position="202"/>
        <end position="221"/>
    </location>
</feature>
<name>A0A1D3JHZ6_PLAMA</name>
<dbReference type="InterPro" id="IPR022139">
    <property type="entry name" value="Fam-L/Fam-M-like_plasmodium"/>
</dbReference>
<dbReference type="GeneID" id="39865660"/>
<dbReference type="RefSeq" id="XP_028859278.1">
    <property type="nucleotide sequence ID" value="XM_029006777.1"/>
</dbReference>
<organism evidence="2 3">
    <name type="scientific">Plasmodium malariae</name>
    <dbReference type="NCBI Taxonomy" id="5858"/>
    <lineage>
        <taxon>Eukaryota</taxon>
        <taxon>Sar</taxon>
        <taxon>Alveolata</taxon>
        <taxon>Apicomplexa</taxon>
        <taxon>Aconoidasida</taxon>
        <taxon>Haemosporida</taxon>
        <taxon>Plasmodiidae</taxon>
        <taxon>Plasmodium</taxon>
        <taxon>Plasmodium (Plasmodium)</taxon>
    </lineage>
</organism>
<accession>A0A1D3JHZ6</accession>
<proteinExistence type="predicted"/>
<dbReference type="VEuPathDB" id="PlasmoDB:PmUG01_00020300"/>
<dbReference type="AlphaFoldDB" id="A0A1D3JHZ6"/>
<dbReference type="OrthoDB" id="10669034at2759"/>
<keyword evidence="3" id="KW-1185">Reference proteome</keyword>
<evidence type="ECO:0000313" key="2">
    <source>
        <dbReference type="EMBL" id="SBT86057.1"/>
    </source>
</evidence>